<comment type="subunit">
    <text evidence="3 15">Homodimer.</text>
</comment>
<dbReference type="HAMAP" id="MF_01690">
    <property type="entry name" value="DapE"/>
    <property type="match status" value="1"/>
</dbReference>
<comment type="catalytic activity">
    <reaction evidence="14 15">
        <text>N-succinyl-(2S,6S)-2,6-diaminopimelate + H2O = (2S,6S)-2,6-diaminopimelate + succinate</text>
        <dbReference type="Rhea" id="RHEA:22608"/>
        <dbReference type="ChEBI" id="CHEBI:15377"/>
        <dbReference type="ChEBI" id="CHEBI:30031"/>
        <dbReference type="ChEBI" id="CHEBI:57609"/>
        <dbReference type="ChEBI" id="CHEBI:58087"/>
        <dbReference type="EC" id="3.5.1.18"/>
    </reaction>
</comment>
<dbReference type="NCBIfam" id="NF009557">
    <property type="entry name" value="PRK13009.1"/>
    <property type="match status" value="1"/>
</dbReference>
<dbReference type="Proteomes" id="UP001274321">
    <property type="component" value="Unassembled WGS sequence"/>
</dbReference>
<dbReference type="Pfam" id="PF07687">
    <property type="entry name" value="M20_dimer"/>
    <property type="match status" value="1"/>
</dbReference>
<feature type="active site" evidence="15">
    <location>
        <position position="75"/>
    </location>
</feature>
<dbReference type="InterPro" id="IPR050072">
    <property type="entry name" value="Peptidase_M20A"/>
</dbReference>
<dbReference type="InterPro" id="IPR011650">
    <property type="entry name" value="Peptidase_M20_dimer"/>
</dbReference>
<dbReference type="RefSeq" id="WP_319843212.1">
    <property type="nucleotide sequence ID" value="NZ_JAXAFJ010000001.1"/>
</dbReference>
<dbReference type="CDD" id="cd03891">
    <property type="entry name" value="M20_DapE_proteobac"/>
    <property type="match status" value="1"/>
</dbReference>
<dbReference type="PROSITE" id="PS00759">
    <property type="entry name" value="ARGE_DAPE_CPG2_2"/>
    <property type="match status" value="1"/>
</dbReference>
<evidence type="ECO:0000256" key="12">
    <source>
        <dbReference type="ARBA" id="ARBA00023285"/>
    </source>
</evidence>
<feature type="binding site" evidence="15">
    <location>
        <position position="356"/>
    </location>
    <ligand>
        <name>Zn(2+)</name>
        <dbReference type="ChEBI" id="CHEBI:29105"/>
        <label>2</label>
    </ligand>
</feature>
<dbReference type="InterPro" id="IPR005941">
    <property type="entry name" value="DapE_proteobac"/>
</dbReference>
<keyword evidence="6 15" id="KW-0028">Amino-acid biosynthesis</keyword>
<evidence type="ECO:0000256" key="15">
    <source>
        <dbReference type="HAMAP-Rule" id="MF_01690"/>
    </source>
</evidence>
<keyword evidence="8 15" id="KW-0378">Hydrolase</keyword>
<keyword evidence="11 15" id="KW-0457">Lysine biosynthesis</keyword>
<comment type="cofactor">
    <cofactor evidence="15">
        <name>Zn(2+)</name>
        <dbReference type="ChEBI" id="CHEBI:29105"/>
    </cofactor>
    <cofactor evidence="15">
        <name>Co(2+)</name>
        <dbReference type="ChEBI" id="CHEBI:48828"/>
    </cofactor>
    <text evidence="15">Binds 2 Zn(2+) or Co(2+) ions per subunit.</text>
</comment>
<evidence type="ECO:0000256" key="11">
    <source>
        <dbReference type="ARBA" id="ARBA00023154"/>
    </source>
</evidence>
<evidence type="ECO:0000256" key="3">
    <source>
        <dbReference type="ARBA" id="ARBA00011738"/>
    </source>
</evidence>
<evidence type="ECO:0000256" key="13">
    <source>
        <dbReference type="ARBA" id="ARBA00031891"/>
    </source>
</evidence>
<keyword evidence="10 15" id="KW-0220">Diaminopimelate biosynthesis</keyword>
<evidence type="ECO:0000256" key="4">
    <source>
        <dbReference type="ARBA" id="ARBA00011921"/>
    </source>
</evidence>
<dbReference type="InterPro" id="IPR002933">
    <property type="entry name" value="Peptidase_M20"/>
</dbReference>
<dbReference type="PANTHER" id="PTHR43808">
    <property type="entry name" value="ACETYLORNITHINE DEACETYLASE"/>
    <property type="match status" value="1"/>
</dbReference>
<sequence length="383" mass="40518">MVPTNAVALAQSLIRRRSVTPQDDGALGVLGDALREGGFAVEHLTFSEPGTPDVANLYARIGTQAPVLVFAGHTDVVPPGPDQDWSHGPFEGDIADGVLFGRGAVDMKGGVAAMAAAALGYLAEHGTPKGSIAFLITGDEEGPAVNGTPKLLEWARSRGERFDHCVLGEPSSRDRLGDEIKIGRRGSLSGVLTVHGVQGHVAYPHKADNPIRRLLPMLEALQAPLDQGTAHFERSNLEVTSVDVGNPTVNVIPARAVARFNVRFNDAHTLDGLQGLLLQRVAHAAGDARYELEFLPGASASFVTEPGSFVDVISAAIQAETGLSPVLSTGGGTSDARFIKDHCPVIEVGLVNASMHKADERVPVAELEAVTRIYRRVLDLYFA</sequence>
<keyword evidence="12 15" id="KW-0170">Cobalt</keyword>
<reference evidence="17 18" key="1">
    <citation type="submission" date="2023-11" db="EMBL/GenBank/DDBJ databases">
        <authorList>
            <person name="Bao R."/>
        </authorList>
    </citation>
    <scope>NUCLEOTIDE SEQUENCE [LARGE SCALE GENOMIC DNA]</scope>
    <source>
        <strain evidence="17 18">PJ23</strain>
    </source>
</reference>
<dbReference type="NCBIfam" id="TIGR01246">
    <property type="entry name" value="dapE_proteo"/>
    <property type="match status" value="1"/>
</dbReference>
<dbReference type="InterPro" id="IPR036264">
    <property type="entry name" value="Bact_exopeptidase_dim_dom"/>
</dbReference>
<comment type="caution">
    <text evidence="17">The sequence shown here is derived from an EMBL/GenBank/DDBJ whole genome shotgun (WGS) entry which is preliminary data.</text>
</comment>
<evidence type="ECO:0000256" key="6">
    <source>
        <dbReference type="ARBA" id="ARBA00022605"/>
    </source>
</evidence>
<evidence type="ECO:0000256" key="9">
    <source>
        <dbReference type="ARBA" id="ARBA00022833"/>
    </source>
</evidence>
<feature type="binding site" evidence="15">
    <location>
        <position position="106"/>
    </location>
    <ligand>
        <name>Zn(2+)</name>
        <dbReference type="ChEBI" id="CHEBI:29105"/>
        <label>2</label>
    </ligand>
</feature>
<evidence type="ECO:0000256" key="8">
    <source>
        <dbReference type="ARBA" id="ARBA00022801"/>
    </source>
</evidence>
<comment type="function">
    <text evidence="15">Catalyzes the hydrolysis of N-succinyl-L,L-diaminopimelic acid (SDAP), forming succinate and LL-2,6-diaminopimelate (DAP), an intermediate involved in the bacterial biosynthesis of lysine and meso-diaminopimelic acid, an essential component of bacterial cell walls.</text>
</comment>
<feature type="binding site" evidence="15">
    <location>
        <position position="169"/>
    </location>
    <ligand>
        <name>Zn(2+)</name>
        <dbReference type="ChEBI" id="CHEBI:29105"/>
        <label>1</label>
    </ligand>
</feature>
<evidence type="ECO:0000313" key="17">
    <source>
        <dbReference type="EMBL" id="MDX6804477.1"/>
    </source>
</evidence>
<evidence type="ECO:0000259" key="16">
    <source>
        <dbReference type="Pfam" id="PF07687"/>
    </source>
</evidence>
<comment type="similarity">
    <text evidence="2 15">Belongs to the peptidase M20A family. DapE subfamily.</text>
</comment>
<feature type="binding site" evidence="15">
    <location>
        <position position="106"/>
    </location>
    <ligand>
        <name>Zn(2+)</name>
        <dbReference type="ChEBI" id="CHEBI:29105"/>
        <label>1</label>
    </ligand>
</feature>
<protein>
    <recommendedName>
        <fullName evidence="5 15">Succinyl-diaminopimelate desuccinylase</fullName>
        <shortName evidence="15">SDAP desuccinylase</shortName>
        <ecNumber evidence="4 15">3.5.1.18</ecNumber>
    </recommendedName>
    <alternativeName>
        <fullName evidence="13 15">N-succinyl-LL-2,6-diaminoheptanedioate amidohydrolase</fullName>
    </alternativeName>
</protein>
<evidence type="ECO:0000256" key="14">
    <source>
        <dbReference type="ARBA" id="ARBA00051301"/>
    </source>
</evidence>
<dbReference type="PANTHER" id="PTHR43808:SF31">
    <property type="entry name" value="N-ACETYL-L-CITRULLINE DEACETYLASE"/>
    <property type="match status" value="1"/>
</dbReference>
<keyword evidence="9 15" id="KW-0862">Zinc</keyword>
<dbReference type="Gene3D" id="3.40.630.10">
    <property type="entry name" value="Zn peptidases"/>
    <property type="match status" value="2"/>
</dbReference>
<dbReference type="SUPFAM" id="SSF55031">
    <property type="entry name" value="Bacterial exopeptidase dimerisation domain"/>
    <property type="match status" value="1"/>
</dbReference>
<keyword evidence="18" id="KW-1185">Reference proteome</keyword>
<feature type="active site" description="Proton acceptor" evidence="15">
    <location>
        <position position="140"/>
    </location>
</feature>
<dbReference type="EMBL" id="JAXAFJ010000001">
    <property type="protein sequence ID" value="MDX6804477.1"/>
    <property type="molecule type" value="Genomic_DNA"/>
</dbReference>
<evidence type="ECO:0000256" key="5">
    <source>
        <dbReference type="ARBA" id="ARBA00022391"/>
    </source>
</evidence>
<keyword evidence="7 15" id="KW-0479">Metal-binding</keyword>
<evidence type="ECO:0000256" key="10">
    <source>
        <dbReference type="ARBA" id="ARBA00022915"/>
    </source>
</evidence>
<evidence type="ECO:0000256" key="7">
    <source>
        <dbReference type="ARBA" id="ARBA00022723"/>
    </source>
</evidence>
<comment type="pathway">
    <text evidence="1 15">Amino-acid biosynthesis; L-lysine biosynthesis via DAP pathway; LL-2,6-diaminopimelate from (S)-tetrahydrodipicolinate (succinylase route): step 3/3.</text>
</comment>
<evidence type="ECO:0000256" key="2">
    <source>
        <dbReference type="ARBA" id="ARBA00006746"/>
    </source>
</evidence>
<dbReference type="InterPro" id="IPR001261">
    <property type="entry name" value="ArgE/DapE_CS"/>
</dbReference>
<dbReference type="Pfam" id="PF01546">
    <property type="entry name" value="Peptidase_M20"/>
    <property type="match status" value="1"/>
</dbReference>
<dbReference type="Gene3D" id="3.30.70.360">
    <property type="match status" value="1"/>
</dbReference>
<evidence type="ECO:0000256" key="1">
    <source>
        <dbReference type="ARBA" id="ARBA00005130"/>
    </source>
</evidence>
<evidence type="ECO:0000313" key="18">
    <source>
        <dbReference type="Proteomes" id="UP001274321"/>
    </source>
</evidence>
<dbReference type="EC" id="3.5.1.18" evidence="4 15"/>
<feature type="domain" description="Peptidase M20 dimerisation" evidence="16">
    <location>
        <begin position="182"/>
        <end position="285"/>
    </location>
</feature>
<accession>A0ABU4RI25</accession>
<dbReference type="GO" id="GO:0009014">
    <property type="term" value="F:succinyl-diaminopimelate desuccinylase activity"/>
    <property type="evidence" value="ECO:0007669"/>
    <property type="project" value="UniProtKB-EC"/>
</dbReference>
<feature type="binding site" evidence="15">
    <location>
        <position position="73"/>
    </location>
    <ligand>
        <name>Zn(2+)</name>
        <dbReference type="ChEBI" id="CHEBI:29105"/>
        <label>1</label>
    </ligand>
</feature>
<feature type="binding site" evidence="15">
    <location>
        <position position="141"/>
    </location>
    <ligand>
        <name>Zn(2+)</name>
        <dbReference type="ChEBI" id="CHEBI:29105"/>
        <label>2</label>
    </ligand>
</feature>
<dbReference type="SUPFAM" id="SSF53187">
    <property type="entry name" value="Zn-dependent exopeptidases"/>
    <property type="match status" value="1"/>
</dbReference>
<proteinExistence type="inferred from homology"/>
<gene>
    <name evidence="15 17" type="primary">dapE</name>
    <name evidence="17" type="ORF">SCD90_00235</name>
</gene>
<name>A0ABU4RI25_9HYPH</name>
<organism evidence="17 18">
    <name type="scientific">Terrihabitans rhizophilus</name>
    <dbReference type="NCBI Taxonomy" id="3092662"/>
    <lineage>
        <taxon>Bacteria</taxon>
        <taxon>Pseudomonadati</taxon>
        <taxon>Pseudomonadota</taxon>
        <taxon>Alphaproteobacteria</taxon>
        <taxon>Hyphomicrobiales</taxon>
        <taxon>Terrihabitans</taxon>
    </lineage>
</organism>